<dbReference type="Gene3D" id="3.40.50.720">
    <property type="entry name" value="NAD(P)-binding Rossmann-like Domain"/>
    <property type="match status" value="1"/>
</dbReference>
<reference evidence="8" key="1">
    <citation type="submission" date="2020-10" db="EMBL/GenBank/DDBJ databases">
        <authorList>
            <person name="Gilroy R."/>
        </authorList>
    </citation>
    <scope>NUCLEOTIDE SEQUENCE</scope>
    <source>
        <strain evidence="8">B1-20833</strain>
    </source>
</reference>
<dbReference type="InterPro" id="IPR028939">
    <property type="entry name" value="P5C_Rdtase_cat_N"/>
</dbReference>
<comment type="pathway">
    <text evidence="4">Amino-acid biosynthesis; L-proline biosynthesis; L-proline from L-glutamate 5-semialdehyde: step 1/1.</text>
</comment>
<reference evidence="8" key="2">
    <citation type="journal article" date="2021" name="PeerJ">
        <title>Extensive microbial diversity within the chicken gut microbiome revealed by metagenomics and culture.</title>
        <authorList>
            <person name="Gilroy R."/>
            <person name="Ravi A."/>
            <person name="Getino M."/>
            <person name="Pursley I."/>
            <person name="Horton D.L."/>
            <person name="Alikhan N.F."/>
            <person name="Baker D."/>
            <person name="Gharbi K."/>
            <person name="Hall N."/>
            <person name="Watson M."/>
            <person name="Adriaenssens E.M."/>
            <person name="Foster-Nyarko E."/>
            <person name="Jarju S."/>
            <person name="Secka A."/>
            <person name="Antonio M."/>
            <person name="Oren A."/>
            <person name="Chaudhuri R.R."/>
            <person name="La Ragione R."/>
            <person name="Hildebrand F."/>
            <person name="Pallen M.J."/>
        </authorList>
    </citation>
    <scope>NUCLEOTIDE SEQUENCE</scope>
    <source>
        <strain evidence="8">B1-20833</strain>
    </source>
</reference>
<comment type="catalytic activity">
    <reaction evidence="4">
        <text>L-proline + NADP(+) = (S)-1-pyrroline-5-carboxylate + NADPH + 2 H(+)</text>
        <dbReference type="Rhea" id="RHEA:14109"/>
        <dbReference type="ChEBI" id="CHEBI:15378"/>
        <dbReference type="ChEBI" id="CHEBI:17388"/>
        <dbReference type="ChEBI" id="CHEBI:57783"/>
        <dbReference type="ChEBI" id="CHEBI:58349"/>
        <dbReference type="ChEBI" id="CHEBI:60039"/>
        <dbReference type="EC" id="1.5.1.2"/>
    </reaction>
</comment>
<dbReference type="InterPro" id="IPR029036">
    <property type="entry name" value="P5CR_dimer"/>
</dbReference>
<dbReference type="GO" id="GO:0005737">
    <property type="term" value="C:cytoplasm"/>
    <property type="evidence" value="ECO:0007669"/>
    <property type="project" value="UniProtKB-SubCell"/>
</dbReference>
<dbReference type="Pfam" id="PF03807">
    <property type="entry name" value="F420_oxidored"/>
    <property type="match status" value="1"/>
</dbReference>
<organism evidence="8 9">
    <name type="scientific">Candidatus Cryptobacteroides intestinavium</name>
    <dbReference type="NCBI Taxonomy" id="2840766"/>
    <lineage>
        <taxon>Bacteria</taxon>
        <taxon>Pseudomonadati</taxon>
        <taxon>Bacteroidota</taxon>
        <taxon>Bacteroidia</taxon>
        <taxon>Bacteroidales</taxon>
        <taxon>Candidatus Cryptobacteroides</taxon>
    </lineage>
</organism>
<feature type="domain" description="Pyrroline-5-carboxylate reductase catalytic N-terminal" evidence="6">
    <location>
        <begin position="6"/>
        <end position="97"/>
    </location>
</feature>
<dbReference type="InterPro" id="IPR000304">
    <property type="entry name" value="Pyrroline-COOH_reductase"/>
</dbReference>
<comment type="subcellular location">
    <subcellularLocation>
        <location evidence="4">Cytoplasm</location>
    </subcellularLocation>
</comment>
<evidence type="ECO:0000256" key="5">
    <source>
        <dbReference type="PIRSR" id="PIRSR000193-1"/>
    </source>
</evidence>
<dbReference type="GO" id="GO:0004735">
    <property type="term" value="F:pyrroline-5-carboxylate reductase activity"/>
    <property type="evidence" value="ECO:0007669"/>
    <property type="project" value="UniProtKB-UniRule"/>
</dbReference>
<dbReference type="Pfam" id="PF14748">
    <property type="entry name" value="P5CR_dimer"/>
    <property type="match status" value="1"/>
</dbReference>
<dbReference type="HAMAP" id="MF_01925">
    <property type="entry name" value="P5C_reductase"/>
    <property type="match status" value="1"/>
</dbReference>
<evidence type="ECO:0000256" key="2">
    <source>
        <dbReference type="ARBA" id="ARBA00022857"/>
    </source>
</evidence>
<dbReference type="PANTHER" id="PTHR11645:SF0">
    <property type="entry name" value="PYRROLINE-5-CARBOXYLATE REDUCTASE 3"/>
    <property type="match status" value="1"/>
</dbReference>
<keyword evidence="4" id="KW-0641">Proline biosynthesis</keyword>
<evidence type="ECO:0000259" key="7">
    <source>
        <dbReference type="Pfam" id="PF14748"/>
    </source>
</evidence>
<name>A0A9D9EV01_9BACT</name>
<dbReference type="AlphaFoldDB" id="A0A9D9EV01"/>
<keyword evidence="2 4" id="KW-0521">NADP</keyword>
<keyword evidence="4" id="KW-0028">Amino-acid biosynthesis</keyword>
<keyword evidence="4" id="KW-0963">Cytoplasm</keyword>
<evidence type="ECO:0000313" key="9">
    <source>
        <dbReference type="Proteomes" id="UP000823661"/>
    </source>
</evidence>
<keyword evidence="3 4" id="KW-0560">Oxidoreductase</keyword>
<evidence type="ECO:0000313" key="8">
    <source>
        <dbReference type="EMBL" id="MBO8452902.1"/>
    </source>
</evidence>
<dbReference type="PANTHER" id="PTHR11645">
    <property type="entry name" value="PYRROLINE-5-CARBOXYLATE REDUCTASE"/>
    <property type="match status" value="1"/>
</dbReference>
<evidence type="ECO:0000259" key="6">
    <source>
        <dbReference type="Pfam" id="PF03807"/>
    </source>
</evidence>
<accession>A0A9D9EV01</accession>
<feature type="binding site" evidence="5">
    <location>
        <begin position="73"/>
        <end position="76"/>
    </location>
    <ligand>
        <name>NADP(+)</name>
        <dbReference type="ChEBI" id="CHEBI:58349"/>
    </ligand>
</feature>
<gene>
    <name evidence="4" type="primary">proC</name>
    <name evidence="8" type="ORF">IAC06_08515</name>
</gene>
<evidence type="ECO:0000256" key="1">
    <source>
        <dbReference type="ARBA" id="ARBA00005525"/>
    </source>
</evidence>
<evidence type="ECO:0000256" key="4">
    <source>
        <dbReference type="HAMAP-Rule" id="MF_01925"/>
    </source>
</evidence>
<feature type="domain" description="Pyrroline-5-carboxylate reductase dimerisation" evidence="7">
    <location>
        <begin position="167"/>
        <end position="265"/>
    </location>
</feature>
<dbReference type="SUPFAM" id="SSF51735">
    <property type="entry name" value="NAD(P)-binding Rossmann-fold domains"/>
    <property type="match status" value="1"/>
</dbReference>
<protein>
    <recommendedName>
        <fullName evidence="4">Pyrroline-5-carboxylate reductase</fullName>
        <shortName evidence="4">P5C reductase</shortName>
        <shortName evidence="4">P5CR</shortName>
        <ecNumber evidence="4">1.5.1.2</ecNumber>
    </recommendedName>
    <alternativeName>
        <fullName evidence="4">PCA reductase</fullName>
    </alternativeName>
</protein>
<comment type="similarity">
    <text evidence="1 4">Belongs to the pyrroline-5-carboxylate reductase family.</text>
</comment>
<sequence length="266" mass="27955">MVQIRKVAVIGAGNIGGAIAAGMAAGGSVSPADIIVTARTSRSLDRVRAICQEITGHTDNRLAVEGADLVVLAVKPWQADRLAAEIKDHIDYRRTVIASVIAGLSFSDLYEMFGRVPDNAMYRIIPNTAISQLKSTTFIAADREDASVSRQIDSIFRNMGEVIWVEENLLPYGMALASCGIAYALRYIEASIAGGVSLGLPEDVARRAVIGTVDGAAALLRSGGMSPRHEIDRVATPGGYTAKGLQSLDENGFPDAVAAALRASAG</sequence>
<dbReference type="InterPro" id="IPR036291">
    <property type="entry name" value="NAD(P)-bd_dom_sf"/>
</dbReference>
<dbReference type="SUPFAM" id="SSF48179">
    <property type="entry name" value="6-phosphogluconate dehydrogenase C-terminal domain-like"/>
    <property type="match status" value="1"/>
</dbReference>
<dbReference type="Proteomes" id="UP000823661">
    <property type="component" value="Unassembled WGS sequence"/>
</dbReference>
<dbReference type="PIRSF" id="PIRSF000193">
    <property type="entry name" value="Pyrrol-5-carb_rd"/>
    <property type="match status" value="1"/>
</dbReference>
<dbReference type="InterPro" id="IPR008927">
    <property type="entry name" value="6-PGluconate_DH-like_C_sf"/>
</dbReference>
<dbReference type="Gene3D" id="1.10.3730.10">
    <property type="entry name" value="ProC C-terminal domain-like"/>
    <property type="match status" value="1"/>
</dbReference>
<comment type="catalytic activity">
    <reaction evidence="4">
        <text>L-proline + NAD(+) = (S)-1-pyrroline-5-carboxylate + NADH + 2 H(+)</text>
        <dbReference type="Rhea" id="RHEA:14105"/>
        <dbReference type="ChEBI" id="CHEBI:15378"/>
        <dbReference type="ChEBI" id="CHEBI:17388"/>
        <dbReference type="ChEBI" id="CHEBI:57540"/>
        <dbReference type="ChEBI" id="CHEBI:57945"/>
        <dbReference type="ChEBI" id="CHEBI:60039"/>
        <dbReference type="EC" id="1.5.1.2"/>
    </reaction>
</comment>
<dbReference type="EC" id="1.5.1.2" evidence="4"/>
<comment type="caution">
    <text evidence="8">The sequence shown here is derived from an EMBL/GenBank/DDBJ whole genome shotgun (WGS) entry which is preliminary data.</text>
</comment>
<dbReference type="EMBL" id="JADIMI010000081">
    <property type="protein sequence ID" value="MBO8452902.1"/>
    <property type="molecule type" value="Genomic_DNA"/>
</dbReference>
<proteinExistence type="inferred from homology"/>
<feature type="binding site" evidence="5">
    <location>
        <position position="60"/>
    </location>
    <ligand>
        <name>NADPH</name>
        <dbReference type="ChEBI" id="CHEBI:57783"/>
    </ligand>
</feature>
<comment type="function">
    <text evidence="4">Catalyzes the reduction of 1-pyrroline-5-carboxylate (PCA) to L-proline.</text>
</comment>
<dbReference type="GO" id="GO:0055129">
    <property type="term" value="P:L-proline biosynthetic process"/>
    <property type="evidence" value="ECO:0007669"/>
    <property type="project" value="UniProtKB-UniRule"/>
</dbReference>
<evidence type="ECO:0000256" key="3">
    <source>
        <dbReference type="ARBA" id="ARBA00023002"/>
    </source>
</evidence>